<protein>
    <recommendedName>
        <fullName evidence="3">HEAT repeat domain-containing protein</fullName>
    </recommendedName>
</protein>
<name>A0ABQ4CDD2_9ACTN</name>
<proteinExistence type="predicted"/>
<comment type="caution">
    <text evidence="1">The sequence shown here is derived from an EMBL/GenBank/DDBJ whole genome shotgun (WGS) entry which is preliminary data.</text>
</comment>
<dbReference type="RefSeq" id="WP_203707606.1">
    <property type="nucleotide sequence ID" value="NZ_BAAALU010000007.1"/>
</dbReference>
<sequence>MPEDWIDHALTAVDWRGLGADPTAVTAALRQLSWVTTEAAGDTAYAEVLDAVGHNHSGELFDAAGPAAAILVDVARRDNGWARRTAIEVLVDCLYWARPEQHAAAVIRAAVTNYRDELRALAAGPGATARSATELLQALDA</sequence>
<reference evidence="1 2" key="1">
    <citation type="submission" date="2021-01" db="EMBL/GenBank/DDBJ databases">
        <title>Whole genome shotgun sequence of Asanoa iriomotensis NBRC 100142.</title>
        <authorList>
            <person name="Komaki H."/>
            <person name="Tamura T."/>
        </authorList>
    </citation>
    <scope>NUCLEOTIDE SEQUENCE [LARGE SCALE GENOMIC DNA]</scope>
    <source>
        <strain evidence="1 2">NBRC 100142</strain>
    </source>
</reference>
<gene>
    <name evidence="1" type="ORF">Air01nite_68830</name>
</gene>
<evidence type="ECO:0000313" key="1">
    <source>
        <dbReference type="EMBL" id="GIF60788.1"/>
    </source>
</evidence>
<organism evidence="1 2">
    <name type="scientific">Asanoa iriomotensis</name>
    <dbReference type="NCBI Taxonomy" id="234613"/>
    <lineage>
        <taxon>Bacteria</taxon>
        <taxon>Bacillati</taxon>
        <taxon>Actinomycetota</taxon>
        <taxon>Actinomycetes</taxon>
        <taxon>Micromonosporales</taxon>
        <taxon>Micromonosporaceae</taxon>
        <taxon>Asanoa</taxon>
    </lineage>
</organism>
<evidence type="ECO:0000313" key="2">
    <source>
        <dbReference type="Proteomes" id="UP000624325"/>
    </source>
</evidence>
<dbReference type="Proteomes" id="UP000624325">
    <property type="component" value="Unassembled WGS sequence"/>
</dbReference>
<dbReference type="EMBL" id="BONC01000077">
    <property type="protein sequence ID" value="GIF60788.1"/>
    <property type="molecule type" value="Genomic_DNA"/>
</dbReference>
<accession>A0ABQ4CDD2</accession>
<evidence type="ECO:0008006" key="3">
    <source>
        <dbReference type="Google" id="ProtNLM"/>
    </source>
</evidence>
<keyword evidence="2" id="KW-1185">Reference proteome</keyword>